<dbReference type="PANTHER" id="PTHR43236:SF1">
    <property type="entry name" value="BLL7220 PROTEIN"/>
    <property type="match status" value="1"/>
</dbReference>
<dbReference type="InterPro" id="IPR052345">
    <property type="entry name" value="Rad_response_metalloprotease"/>
</dbReference>
<name>A0ABS5RN39_9MYCO</name>
<dbReference type="Gene3D" id="1.10.10.2910">
    <property type="match status" value="1"/>
</dbReference>
<protein>
    <submittedName>
        <fullName evidence="3">ImmA/IrrE family metallo-endopeptidase</fullName>
    </submittedName>
</protein>
<gene>
    <name evidence="3" type="ORF">KIH27_18620</name>
</gene>
<accession>A0ABS5RN39</accession>
<evidence type="ECO:0000259" key="2">
    <source>
        <dbReference type="Pfam" id="PF06114"/>
    </source>
</evidence>
<sequence>MATVEVFGPRVRQARVLRRLSGTAVMDHLGWHSPRQTRLEQADTAVLDATDFDRLAALLRFPPAFFTTAPVSRVTPRDLLFRAPKSTTVTEKEYLAVFANVVGDLADQLNRQTTLPAVRLEPLPAGTNVVTAAAQARRWLGVQPLAPIKRLTYELEAAGVPVVVRMKHSRSSGHTDWDSVEEQPVGLLTEKHLGCSARTGDYRQRPVVLVRGMDSWERSRWTIAHEIGHLVLHRYGDVTDDEERQASQFASELLAPAEAIATEIPAVPTLNDLLAVKLKWRISLGALIMHLRTSKLIDEVRAETLQRQLYTRINPETGHTWGKTEPGWDAYQPEKPRLLRRWLGVCYAGAESAEALTAHKLIFPTDLLADILAGQGDAPSRTPIDIATPPPGTVVPLHRSPQRVGS</sequence>
<dbReference type="Proteomes" id="UP001519535">
    <property type="component" value="Unassembled WGS sequence"/>
</dbReference>
<dbReference type="EMBL" id="JAHCLR010000050">
    <property type="protein sequence ID" value="MBS9535604.1"/>
    <property type="molecule type" value="Genomic_DNA"/>
</dbReference>
<reference evidence="3 4" key="1">
    <citation type="submission" date="2021-05" db="EMBL/GenBank/DDBJ databases">
        <title>Mycobacterium acidophilum sp. nov., an extremely acid-tolerant member of the genus Mycobacterium.</title>
        <authorList>
            <person name="Xia J."/>
        </authorList>
    </citation>
    <scope>NUCLEOTIDE SEQUENCE [LARGE SCALE GENOMIC DNA]</scope>
    <source>
        <strain evidence="3 4">M1</strain>
    </source>
</reference>
<dbReference type="RefSeq" id="WP_214094459.1">
    <property type="nucleotide sequence ID" value="NZ_JAHCLR010000050.1"/>
</dbReference>
<comment type="caution">
    <text evidence="3">The sequence shown here is derived from an EMBL/GenBank/DDBJ whole genome shotgun (WGS) entry which is preliminary data.</text>
</comment>
<evidence type="ECO:0000313" key="3">
    <source>
        <dbReference type="EMBL" id="MBS9535604.1"/>
    </source>
</evidence>
<organism evidence="3 4">
    <name type="scientific">Mycolicibacter acidiphilus</name>
    <dbReference type="NCBI Taxonomy" id="2835306"/>
    <lineage>
        <taxon>Bacteria</taxon>
        <taxon>Bacillati</taxon>
        <taxon>Actinomycetota</taxon>
        <taxon>Actinomycetes</taxon>
        <taxon>Mycobacteriales</taxon>
        <taxon>Mycobacteriaceae</taxon>
        <taxon>Mycolicibacter</taxon>
    </lineage>
</organism>
<evidence type="ECO:0000256" key="1">
    <source>
        <dbReference type="SAM" id="MobiDB-lite"/>
    </source>
</evidence>
<feature type="domain" description="IrrE N-terminal-like" evidence="2">
    <location>
        <begin position="202"/>
        <end position="286"/>
    </location>
</feature>
<feature type="region of interest" description="Disordered" evidence="1">
    <location>
        <begin position="380"/>
        <end position="406"/>
    </location>
</feature>
<dbReference type="PANTHER" id="PTHR43236">
    <property type="entry name" value="ANTITOXIN HIGA1"/>
    <property type="match status" value="1"/>
</dbReference>
<dbReference type="InterPro" id="IPR010359">
    <property type="entry name" value="IrrE_HExxH"/>
</dbReference>
<proteinExistence type="predicted"/>
<evidence type="ECO:0000313" key="4">
    <source>
        <dbReference type="Proteomes" id="UP001519535"/>
    </source>
</evidence>
<dbReference type="Pfam" id="PF06114">
    <property type="entry name" value="Peptidase_M78"/>
    <property type="match status" value="1"/>
</dbReference>
<keyword evidence="4" id="KW-1185">Reference proteome</keyword>